<dbReference type="Pfam" id="PF03795">
    <property type="entry name" value="YCII"/>
    <property type="match status" value="1"/>
</dbReference>
<dbReference type="RefSeq" id="WP_089013869.1">
    <property type="nucleotide sequence ID" value="NZ_LT607754.1"/>
</dbReference>
<name>A0A1C5J9N4_9ACTN</name>
<comment type="similarity">
    <text evidence="1">Belongs to the YciI family.</text>
</comment>
<dbReference type="EMBL" id="LT607754">
    <property type="protein sequence ID" value="SCG67280.1"/>
    <property type="molecule type" value="Genomic_DNA"/>
</dbReference>
<dbReference type="OrthoDB" id="668782at2"/>
<protein>
    <submittedName>
        <fullName evidence="3">Uncharacterized conserved protein</fullName>
    </submittedName>
</protein>
<dbReference type="InterPro" id="IPR005545">
    <property type="entry name" value="YCII"/>
</dbReference>
<dbReference type="InterPro" id="IPR011008">
    <property type="entry name" value="Dimeric_a/b-barrel"/>
</dbReference>
<accession>A0A1C5J9N4</accession>
<dbReference type="AlphaFoldDB" id="A0A1C5J9N4"/>
<proteinExistence type="inferred from homology"/>
<dbReference type="Proteomes" id="UP000198221">
    <property type="component" value="Chromosome I"/>
</dbReference>
<feature type="domain" description="YCII-related" evidence="2">
    <location>
        <begin position="1"/>
        <end position="101"/>
    </location>
</feature>
<evidence type="ECO:0000256" key="1">
    <source>
        <dbReference type="ARBA" id="ARBA00007689"/>
    </source>
</evidence>
<evidence type="ECO:0000313" key="3">
    <source>
        <dbReference type="EMBL" id="SCG67280.1"/>
    </source>
</evidence>
<reference evidence="4" key="1">
    <citation type="submission" date="2016-06" db="EMBL/GenBank/DDBJ databases">
        <authorList>
            <person name="Varghese N."/>
            <person name="Submissions Spin"/>
        </authorList>
    </citation>
    <scope>NUCLEOTIDE SEQUENCE [LARGE SCALE GENOMIC DNA]</scope>
    <source>
        <strain evidence="4">DSM 43819</strain>
    </source>
</reference>
<dbReference type="SUPFAM" id="SSF54909">
    <property type="entry name" value="Dimeric alpha+beta barrel"/>
    <property type="match status" value="1"/>
</dbReference>
<dbReference type="PANTHER" id="PTHR35174">
    <property type="entry name" value="BLL7171 PROTEIN-RELATED"/>
    <property type="match status" value="1"/>
</dbReference>
<evidence type="ECO:0000259" key="2">
    <source>
        <dbReference type="Pfam" id="PF03795"/>
    </source>
</evidence>
<dbReference type="Gene3D" id="3.30.70.1060">
    <property type="entry name" value="Dimeric alpha+beta barrel"/>
    <property type="match status" value="1"/>
</dbReference>
<sequence>MKYVMLIYQGPALERQAALTEEEQKQVYADYQGINQTPGVTPAPPLGLAENATTVRVLGGKTLTTDGPFVGMKEAVGGLFILEADDIDAAIEVAARVPAARPRAANGTRAPARYGGAVEIRPSEVYW</sequence>
<evidence type="ECO:0000313" key="4">
    <source>
        <dbReference type="Proteomes" id="UP000198221"/>
    </source>
</evidence>
<keyword evidence="4" id="KW-1185">Reference proteome</keyword>
<dbReference type="PANTHER" id="PTHR35174:SF3">
    <property type="entry name" value="BLL7171 PROTEIN"/>
    <property type="match status" value="1"/>
</dbReference>
<organism evidence="3 4">
    <name type="scientific">Micromonospora inositola</name>
    <dbReference type="NCBI Taxonomy" id="47865"/>
    <lineage>
        <taxon>Bacteria</taxon>
        <taxon>Bacillati</taxon>
        <taxon>Actinomycetota</taxon>
        <taxon>Actinomycetes</taxon>
        <taxon>Micromonosporales</taxon>
        <taxon>Micromonosporaceae</taxon>
        <taxon>Micromonospora</taxon>
    </lineage>
</organism>
<gene>
    <name evidence="3" type="ORF">GA0070613_4278</name>
</gene>